<dbReference type="OrthoDB" id="284184at2759"/>
<gene>
    <name evidence="3" type="ORF">H103_01880</name>
</gene>
<dbReference type="SUPFAM" id="SSF53474">
    <property type="entry name" value="alpha/beta-Hydrolases"/>
    <property type="match status" value="1"/>
</dbReference>
<feature type="compositionally biased region" description="Basic residues" evidence="1">
    <location>
        <begin position="32"/>
        <end position="44"/>
    </location>
</feature>
<dbReference type="InterPro" id="IPR029058">
    <property type="entry name" value="AB_hydrolase_fold"/>
</dbReference>
<name>A0A022WAY4_TRIRU</name>
<proteinExistence type="predicted"/>
<dbReference type="EMBL" id="KK207749">
    <property type="protein sequence ID" value="EZF55489.1"/>
    <property type="molecule type" value="Genomic_DNA"/>
</dbReference>
<feature type="region of interest" description="Disordered" evidence="1">
    <location>
        <begin position="28"/>
        <end position="51"/>
    </location>
</feature>
<dbReference type="Pfam" id="PF12697">
    <property type="entry name" value="Abhydrolase_6"/>
    <property type="match status" value="1"/>
</dbReference>
<reference evidence="3" key="1">
    <citation type="submission" date="2014-02" db="EMBL/GenBank/DDBJ databases">
        <title>The Genome Sequence of Trichophyton rubrum (morphotype fischeri) CBS 288.86.</title>
        <authorList>
            <consortium name="The Broad Institute Genomics Platform"/>
            <person name="Cuomo C.A."/>
            <person name="White T.C."/>
            <person name="Graser Y."/>
            <person name="Martinez-Rossi N."/>
            <person name="Heitman J."/>
            <person name="Young S.K."/>
            <person name="Zeng Q."/>
            <person name="Gargeya S."/>
            <person name="Abouelleil A."/>
            <person name="Alvarado L."/>
            <person name="Chapman S.B."/>
            <person name="Gainer-Dewar J."/>
            <person name="Goldberg J."/>
            <person name="Griggs A."/>
            <person name="Gujja S."/>
            <person name="Hansen M."/>
            <person name="Howarth C."/>
            <person name="Imamovic A."/>
            <person name="Larimer J."/>
            <person name="Martinez D."/>
            <person name="Murphy C."/>
            <person name="Pearson M.D."/>
            <person name="Persinoti G."/>
            <person name="Poon T."/>
            <person name="Priest M."/>
            <person name="Roberts A.D."/>
            <person name="Saif S."/>
            <person name="Shea T.D."/>
            <person name="Sykes S.N."/>
            <person name="Wortman J."/>
            <person name="Nusbaum C."/>
            <person name="Birren B."/>
        </authorList>
    </citation>
    <scope>NUCLEOTIDE SEQUENCE [LARGE SCALE GENOMIC DNA]</scope>
    <source>
        <strain evidence="3">CBS 288.86</strain>
    </source>
</reference>
<dbReference type="PANTHER" id="PTHR43329">
    <property type="entry name" value="EPOXIDE HYDROLASE"/>
    <property type="match status" value="1"/>
</dbReference>
<evidence type="ECO:0000256" key="1">
    <source>
        <dbReference type="SAM" id="MobiDB-lite"/>
    </source>
</evidence>
<dbReference type="InterPro" id="IPR000073">
    <property type="entry name" value="AB_hydrolase_1"/>
</dbReference>
<dbReference type="Proteomes" id="UP000023758">
    <property type="component" value="Unassembled WGS sequence"/>
</dbReference>
<sequence>MVVLGVAQCMAGHGLSTFEVCEPESGSTVRGLSRRHHDGHRRRRGSEANTGADTWIPADAFHVSCLFIAQAAWQRCYRVQGEMTCMGTDAPRRRWRHVIKLLPRETRLFVPDIPGYGVSSPPKASDKRTVGKAILGALETMLGRSNSNDNKGNGSGQPHRIVLVGHNRGARICHRLTVDAAEHSPTFTILATTLLDIVPTSVQWAALADPAEARNTFHWPFLANAELASTMIQAVGAEVFVRQMMERWRGSSEAAISRFEADDALEMYSRPFRQMESVVRSSCADYEAGSQEDVQAQQRDQAAGRRMGVPVLVLHCWAMGRRFDVRRAWQAWVEDEQLLTVVQTEEGIGHFVAEEDPEATVGAMQRWLAAAGLSVA</sequence>
<feature type="domain" description="AB hydrolase-1" evidence="2">
    <location>
        <begin position="92"/>
        <end position="361"/>
    </location>
</feature>
<accession>A0A022WAY4</accession>
<dbReference type="HOGENOM" id="CLU_020336_7_1_1"/>
<evidence type="ECO:0000313" key="3">
    <source>
        <dbReference type="EMBL" id="EZF55489.1"/>
    </source>
</evidence>
<evidence type="ECO:0000259" key="2">
    <source>
        <dbReference type="Pfam" id="PF12697"/>
    </source>
</evidence>
<protein>
    <recommendedName>
        <fullName evidence="2">AB hydrolase-1 domain-containing protein</fullName>
    </recommendedName>
</protein>
<dbReference type="Gene3D" id="3.40.50.1820">
    <property type="entry name" value="alpha/beta hydrolase"/>
    <property type="match status" value="1"/>
</dbReference>
<dbReference type="AlphaFoldDB" id="A0A022WAY4"/>
<organism evidence="3">
    <name type="scientific">Trichophyton rubrum CBS 288.86</name>
    <dbReference type="NCBI Taxonomy" id="1215330"/>
    <lineage>
        <taxon>Eukaryota</taxon>
        <taxon>Fungi</taxon>
        <taxon>Dikarya</taxon>
        <taxon>Ascomycota</taxon>
        <taxon>Pezizomycotina</taxon>
        <taxon>Eurotiomycetes</taxon>
        <taxon>Eurotiomycetidae</taxon>
        <taxon>Onygenales</taxon>
        <taxon>Arthrodermataceae</taxon>
        <taxon>Trichophyton</taxon>
    </lineage>
</organism>